<proteinExistence type="predicted"/>
<dbReference type="RefSeq" id="WP_167543881.1">
    <property type="nucleotide sequence ID" value="NZ_AP014704.1"/>
</dbReference>
<organism evidence="2 3">
    <name type="scientific">Methylobacterium aquaticum</name>
    <dbReference type="NCBI Taxonomy" id="270351"/>
    <lineage>
        <taxon>Bacteria</taxon>
        <taxon>Pseudomonadati</taxon>
        <taxon>Pseudomonadota</taxon>
        <taxon>Alphaproteobacteria</taxon>
        <taxon>Hyphomicrobiales</taxon>
        <taxon>Methylobacteriaceae</taxon>
        <taxon>Methylobacterium</taxon>
    </lineage>
</organism>
<dbReference type="AlphaFoldDB" id="A0A0C6FNK3"/>
<reference evidence="3" key="2">
    <citation type="submission" date="2015-01" db="EMBL/GenBank/DDBJ databases">
        <title>Complete genome sequence of Methylobacterium aquaticum strain 22A.</title>
        <authorList>
            <person name="Tani A."/>
            <person name="Ogura Y."/>
            <person name="Hayashi T."/>
        </authorList>
    </citation>
    <scope>NUCLEOTIDE SEQUENCE [LARGE SCALE GENOMIC DNA]</scope>
    <source>
        <strain evidence="3">MA-22A</strain>
    </source>
</reference>
<evidence type="ECO:0000256" key="1">
    <source>
        <dbReference type="SAM" id="Phobius"/>
    </source>
</evidence>
<dbReference type="Proteomes" id="UP000061432">
    <property type="component" value="Chromosome"/>
</dbReference>
<reference evidence="2 3" key="1">
    <citation type="journal article" date="2015" name="Genome Announc.">
        <title>Complete Genome Sequence of Methylobacterium aquaticum Strain 22A, Isolated from Racomitrium japonicum Moss.</title>
        <authorList>
            <person name="Tani A."/>
            <person name="Ogura Y."/>
            <person name="Hayashi T."/>
            <person name="Kimbara K."/>
        </authorList>
    </citation>
    <scope>NUCLEOTIDE SEQUENCE [LARGE SCALE GENOMIC DNA]</scope>
    <source>
        <strain evidence="2 3">MA-22A</strain>
    </source>
</reference>
<gene>
    <name evidence="2" type="ORF">Maq22A_c03815</name>
</gene>
<keyword evidence="1" id="KW-1133">Transmembrane helix</keyword>
<dbReference type="EMBL" id="AP014704">
    <property type="protein sequence ID" value="BAQ44195.1"/>
    <property type="molecule type" value="Genomic_DNA"/>
</dbReference>
<evidence type="ECO:0000313" key="3">
    <source>
        <dbReference type="Proteomes" id="UP000061432"/>
    </source>
</evidence>
<dbReference type="KEGG" id="maqu:Maq22A_c03815"/>
<keyword evidence="1" id="KW-0812">Transmembrane</keyword>
<name>A0A0C6FNK3_9HYPH</name>
<accession>A0A0C6FNK3</accession>
<evidence type="ECO:0000313" key="2">
    <source>
        <dbReference type="EMBL" id="BAQ44195.1"/>
    </source>
</evidence>
<feature type="transmembrane region" description="Helical" evidence="1">
    <location>
        <begin position="12"/>
        <end position="28"/>
    </location>
</feature>
<protein>
    <submittedName>
        <fullName evidence="2">Uncharacterized protein</fullName>
    </submittedName>
</protein>
<keyword evidence="1" id="KW-0472">Membrane</keyword>
<dbReference type="STRING" id="270351.Maq22A_c03815"/>
<sequence length="52" mass="5382">MERAQPDRGGHVLRVSALAAAVALAVGLLGRSLFFTVLSGLCAFALFKAVLP</sequence>